<organism evidence="4 5">
    <name type="scientific">Anoxynatronum sibiricum</name>
    <dbReference type="NCBI Taxonomy" id="210623"/>
    <lineage>
        <taxon>Bacteria</taxon>
        <taxon>Bacillati</taxon>
        <taxon>Bacillota</taxon>
        <taxon>Clostridia</taxon>
        <taxon>Eubacteriales</taxon>
        <taxon>Clostridiaceae</taxon>
        <taxon>Anoxynatronum</taxon>
    </lineage>
</organism>
<dbReference type="InterPro" id="IPR029017">
    <property type="entry name" value="Enolase-like_N"/>
</dbReference>
<protein>
    <submittedName>
        <fullName evidence="4">Mandelate racemase/muconate lactonizing enzyme family protein</fullName>
    </submittedName>
</protein>
<dbReference type="Gene3D" id="3.20.20.120">
    <property type="entry name" value="Enolase-like C-terminal domain"/>
    <property type="match status" value="1"/>
</dbReference>
<dbReference type="PROSITE" id="PS00908">
    <property type="entry name" value="MR_MLE_1"/>
    <property type="match status" value="1"/>
</dbReference>
<evidence type="ECO:0000256" key="1">
    <source>
        <dbReference type="ARBA" id="ARBA00022723"/>
    </source>
</evidence>
<sequence length="387" mass="42436">MMKIRDVQTIFLAKHLYVRVTTDNGLEGIGECGTWGFLEASAGAVEVFREYLIGKDPLKIEYHWQYLYQSFCFRGAAIVGALGAIDIALWDIAGKYYGVPVYRLLGGGDRCRDKLRAYCHVKSPSIEEHIRLIQEAKKKGFTAVGHLNPYLDPPKGEVAPVKPYAKRVSEAIEHVRQFREVAGNDMDLCLEIHRRLDMAEAVALARGVEEFHPFFFEDPLMPDNIDTMGILAGKIPIAIATGERFISIQDFAMLFVRNGAQFARVSVCAIGGLTPSKKIASMAEAFGIRVVPHNPGNLSPISTAACVQFAASIQNFAIQEIPADDGEGLKAEMVQTDVRVENGYVMIPDSPGIGASLRNGVADHPKYAYAVRKAKATVLDDGSCGNR</sequence>
<evidence type="ECO:0000313" key="4">
    <source>
        <dbReference type="EMBL" id="MEN1762004.1"/>
    </source>
</evidence>
<dbReference type="PANTHER" id="PTHR48080">
    <property type="entry name" value="D-GALACTONATE DEHYDRATASE-RELATED"/>
    <property type="match status" value="1"/>
</dbReference>
<dbReference type="Gene3D" id="3.30.390.10">
    <property type="entry name" value="Enolase-like, N-terminal domain"/>
    <property type="match status" value="1"/>
</dbReference>
<name>A0ABU9W0W7_9CLOT</name>
<dbReference type="PANTHER" id="PTHR48080:SF2">
    <property type="entry name" value="D-GALACTONATE DEHYDRATASE"/>
    <property type="match status" value="1"/>
</dbReference>
<proteinExistence type="predicted"/>
<dbReference type="InterPro" id="IPR036849">
    <property type="entry name" value="Enolase-like_C_sf"/>
</dbReference>
<dbReference type="Pfam" id="PF02746">
    <property type="entry name" value="MR_MLE_N"/>
    <property type="match status" value="1"/>
</dbReference>
<dbReference type="InterPro" id="IPR013341">
    <property type="entry name" value="Mandelate_racemase_N_dom"/>
</dbReference>
<evidence type="ECO:0000259" key="3">
    <source>
        <dbReference type="SMART" id="SM00922"/>
    </source>
</evidence>
<feature type="domain" description="Mandelate racemase/muconate lactonizing enzyme C-terminal" evidence="3">
    <location>
        <begin position="126"/>
        <end position="238"/>
    </location>
</feature>
<dbReference type="RefSeq" id="WP_343187285.1">
    <property type="nucleotide sequence ID" value="NZ_JBCITM010000025.1"/>
</dbReference>
<accession>A0ABU9W0W7</accession>
<dbReference type="CDD" id="cd03316">
    <property type="entry name" value="MR_like"/>
    <property type="match status" value="1"/>
</dbReference>
<dbReference type="InterPro" id="IPR013342">
    <property type="entry name" value="Mandelate_racemase_C"/>
</dbReference>
<dbReference type="SUPFAM" id="SSF54826">
    <property type="entry name" value="Enolase N-terminal domain-like"/>
    <property type="match status" value="1"/>
</dbReference>
<dbReference type="Pfam" id="PF13378">
    <property type="entry name" value="MR_MLE_C"/>
    <property type="match status" value="1"/>
</dbReference>
<gene>
    <name evidence="4" type="ORF">AAIG11_16060</name>
</gene>
<dbReference type="InterPro" id="IPR018110">
    <property type="entry name" value="Mandel_Rmase/mucon_lact_enz_CS"/>
</dbReference>
<dbReference type="SMART" id="SM00922">
    <property type="entry name" value="MR_MLE"/>
    <property type="match status" value="1"/>
</dbReference>
<dbReference type="InterPro" id="IPR034593">
    <property type="entry name" value="DgoD-like"/>
</dbReference>
<keyword evidence="1" id="KW-0479">Metal-binding</keyword>
<dbReference type="Proteomes" id="UP001407405">
    <property type="component" value="Unassembled WGS sequence"/>
</dbReference>
<dbReference type="SFLD" id="SFLDS00001">
    <property type="entry name" value="Enolase"/>
    <property type="match status" value="1"/>
</dbReference>
<dbReference type="EMBL" id="JBCITM010000025">
    <property type="protein sequence ID" value="MEN1762004.1"/>
    <property type="molecule type" value="Genomic_DNA"/>
</dbReference>
<evidence type="ECO:0000313" key="5">
    <source>
        <dbReference type="Proteomes" id="UP001407405"/>
    </source>
</evidence>
<keyword evidence="5" id="KW-1185">Reference proteome</keyword>
<reference evidence="4 5" key="1">
    <citation type="submission" date="2024-04" db="EMBL/GenBank/DDBJ databases">
        <title>Genome sequencing and metabolic network reconstruction of aminoacids and betaine degradation by Anoxynatronum sibiricum.</title>
        <authorList>
            <person name="Detkova E.N."/>
            <person name="Boltjanskaja Y.V."/>
            <person name="Mardanov A.V."/>
            <person name="Kevbrin V."/>
        </authorList>
    </citation>
    <scope>NUCLEOTIDE SEQUENCE [LARGE SCALE GENOMIC DNA]</scope>
    <source>
        <strain evidence="4 5">Z-7981</strain>
    </source>
</reference>
<evidence type="ECO:0000256" key="2">
    <source>
        <dbReference type="ARBA" id="ARBA00023239"/>
    </source>
</evidence>
<dbReference type="InterPro" id="IPR029065">
    <property type="entry name" value="Enolase_C-like"/>
</dbReference>
<dbReference type="SUPFAM" id="SSF51604">
    <property type="entry name" value="Enolase C-terminal domain-like"/>
    <property type="match status" value="1"/>
</dbReference>
<keyword evidence="2" id="KW-0456">Lyase</keyword>
<comment type="caution">
    <text evidence="4">The sequence shown here is derived from an EMBL/GenBank/DDBJ whole genome shotgun (WGS) entry which is preliminary data.</text>
</comment>